<dbReference type="Pfam" id="PF04614">
    <property type="entry name" value="Pex19"/>
    <property type="match status" value="1"/>
</dbReference>
<evidence type="ECO:0000256" key="1">
    <source>
        <dbReference type="SAM" id="MobiDB-lite"/>
    </source>
</evidence>
<protein>
    <submittedName>
        <fullName evidence="2">Uncharacterized protein</fullName>
    </submittedName>
</protein>
<feature type="compositionally biased region" description="Polar residues" evidence="1">
    <location>
        <begin position="66"/>
        <end position="93"/>
    </location>
</feature>
<dbReference type="AlphaFoldDB" id="A0A4Y7PWQ8"/>
<feature type="region of interest" description="Disordered" evidence="1">
    <location>
        <begin position="1"/>
        <end position="24"/>
    </location>
</feature>
<dbReference type="InterPro" id="IPR006708">
    <property type="entry name" value="Pex19"/>
</dbReference>
<dbReference type="EMBL" id="ML170196">
    <property type="protein sequence ID" value="TDL19501.1"/>
    <property type="molecule type" value="Genomic_DNA"/>
</dbReference>
<organism evidence="2 3">
    <name type="scientific">Rickenella mellea</name>
    <dbReference type="NCBI Taxonomy" id="50990"/>
    <lineage>
        <taxon>Eukaryota</taxon>
        <taxon>Fungi</taxon>
        <taxon>Dikarya</taxon>
        <taxon>Basidiomycota</taxon>
        <taxon>Agaricomycotina</taxon>
        <taxon>Agaricomycetes</taxon>
        <taxon>Hymenochaetales</taxon>
        <taxon>Rickenellaceae</taxon>
        <taxon>Rickenella</taxon>
    </lineage>
</organism>
<sequence>MYDTSSPPVQRTPAIKFPHHRDTPEFSDDIIKELEEQVVNEMHFMDGTGCTKEELETREAWEQQLISEWNSDASAEAGDSSTESGDASNNDSGDASEPRKTDPIFQNNLRKAMEKLRTSNITISVCYPFIPHGGLR</sequence>
<evidence type="ECO:0000313" key="2">
    <source>
        <dbReference type="EMBL" id="TDL19501.1"/>
    </source>
</evidence>
<evidence type="ECO:0000313" key="3">
    <source>
        <dbReference type="Proteomes" id="UP000294933"/>
    </source>
</evidence>
<feature type="region of interest" description="Disordered" evidence="1">
    <location>
        <begin position="66"/>
        <end position="106"/>
    </location>
</feature>
<keyword evidence="3" id="KW-1185">Reference proteome</keyword>
<dbReference type="GO" id="GO:0005777">
    <property type="term" value="C:peroxisome"/>
    <property type="evidence" value="ECO:0007669"/>
    <property type="project" value="InterPro"/>
</dbReference>
<dbReference type="VEuPathDB" id="FungiDB:BD410DRAFT_437495"/>
<reference evidence="2 3" key="1">
    <citation type="submission" date="2018-06" db="EMBL/GenBank/DDBJ databases">
        <title>A transcriptomic atlas of mushroom development highlights an independent origin of complex multicellularity.</title>
        <authorList>
            <consortium name="DOE Joint Genome Institute"/>
            <person name="Krizsan K."/>
            <person name="Almasi E."/>
            <person name="Merenyi Z."/>
            <person name="Sahu N."/>
            <person name="Viragh M."/>
            <person name="Koszo T."/>
            <person name="Mondo S."/>
            <person name="Kiss B."/>
            <person name="Balint B."/>
            <person name="Kues U."/>
            <person name="Barry K."/>
            <person name="Hegedus J.C."/>
            <person name="Henrissat B."/>
            <person name="Johnson J."/>
            <person name="Lipzen A."/>
            <person name="Ohm R."/>
            <person name="Nagy I."/>
            <person name="Pangilinan J."/>
            <person name="Yan J."/>
            <person name="Xiong Y."/>
            <person name="Grigoriev I.V."/>
            <person name="Hibbett D.S."/>
            <person name="Nagy L.G."/>
        </authorList>
    </citation>
    <scope>NUCLEOTIDE SEQUENCE [LARGE SCALE GENOMIC DNA]</scope>
    <source>
        <strain evidence="2 3">SZMC22713</strain>
    </source>
</reference>
<accession>A0A4Y7PWQ8</accession>
<name>A0A4Y7PWQ8_9AGAM</name>
<proteinExistence type="predicted"/>
<dbReference type="Proteomes" id="UP000294933">
    <property type="component" value="Unassembled WGS sequence"/>
</dbReference>
<gene>
    <name evidence="2" type="ORF">BD410DRAFT_437495</name>
</gene>